<dbReference type="EMBL" id="NMUH01000147">
    <property type="protein sequence ID" value="MQL72951.1"/>
    <property type="molecule type" value="Genomic_DNA"/>
</dbReference>
<feature type="region of interest" description="Disordered" evidence="1">
    <location>
        <begin position="1"/>
        <end position="23"/>
    </location>
</feature>
<proteinExistence type="predicted"/>
<feature type="compositionally biased region" description="Basic and acidic residues" evidence="1">
    <location>
        <begin position="8"/>
        <end position="18"/>
    </location>
</feature>
<evidence type="ECO:0000313" key="2">
    <source>
        <dbReference type="EMBL" id="MQL72951.1"/>
    </source>
</evidence>
<reference evidence="2" key="1">
    <citation type="submission" date="2017-07" db="EMBL/GenBank/DDBJ databases">
        <title>Taro Niue Genome Assembly and Annotation.</title>
        <authorList>
            <person name="Atibalentja N."/>
            <person name="Keating K."/>
            <person name="Fields C.J."/>
        </authorList>
    </citation>
    <scope>NUCLEOTIDE SEQUENCE</scope>
    <source>
        <strain evidence="2">Niue_2</strain>
        <tissue evidence="2">Leaf</tissue>
    </source>
</reference>
<sequence length="162" mass="18050">MTCGVSARTEHKGPDAHARTKASQTGTQIENWYSKLANPEAIHGALWSFLDLRGFSVMLLPFLGLLGHPHHFLAFLDIPAISWLSRTFLPVPGFLGHPCRFLAFWDIPVSSWFPGTFLPVPGFLGHPCHFLASWDIPAVFWLSQTSLPFSGFLGHSCQFLTF</sequence>
<comment type="caution">
    <text evidence="2">The sequence shown here is derived from an EMBL/GenBank/DDBJ whole genome shotgun (WGS) entry which is preliminary data.</text>
</comment>
<name>A0A843TPJ5_COLES</name>
<evidence type="ECO:0000256" key="1">
    <source>
        <dbReference type="SAM" id="MobiDB-lite"/>
    </source>
</evidence>
<evidence type="ECO:0000313" key="3">
    <source>
        <dbReference type="Proteomes" id="UP000652761"/>
    </source>
</evidence>
<dbReference type="AlphaFoldDB" id="A0A843TPJ5"/>
<gene>
    <name evidence="2" type="ORF">Taro_005299</name>
</gene>
<keyword evidence="3" id="KW-1185">Reference proteome</keyword>
<organism evidence="2 3">
    <name type="scientific">Colocasia esculenta</name>
    <name type="common">Wild taro</name>
    <name type="synonym">Arum esculentum</name>
    <dbReference type="NCBI Taxonomy" id="4460"/>
    <lineage>
        <taxon>Eukaryota</taxon>
        <taxon>Viridiplantae</taxon>
        <taxon>Streptophyta</taxon>
        <taxon>Embryophyta</taxon>
        <taxon>Tracheophyta</taxon>
        <taxon>Spermatophyta</taxon>
        <taxon>Magnoliopsida</taxon>
        <taxon>Liliopsida</taxon>
        <taxon>Araceae</taxon>
        <taxon>Aroideae</taxon>
        <taxon>Colocasieae</taxon>
        <taxon>Colocasia</taxon>
    </lineage>
</organism>
<accession>A0A843TPJ5</accession>
<dbReference type="Proteomes" id="UP000652761">
    <property type="component" value="Unassembled WGS sequence"/>
</dbReference>
<protein>
    <submittedName>
        <fullName evidence="2">Uncharacterized protein</fullName>
    </submittedName>
</protein>